<protein>
    <recommendedName>
        <fullName evidence="3">Methyltransferase domain-containing protein</fullName>
    </recommendedName>
</protein>
<accession>A0A1E5JKP8</accession>
<gene>
    <name evidence="1" type="ORF">lpari_03901</name>
</gene>
<organism evidence="1 2">
    <name type="scientific">Legionella parisiensis</name>
    <dbReference type="NCBI Taxonomy" id="45071"/>
    <lineage>
        <taxon>Bacteria</taxon>
        <taxon>Pseudomonadati</taxon>
        <taxon>Pseudomonadota</taxon>
        <taxon>Gammaproteobacteria</taxon>
        <taxon>Legionellales</taxon>
        <taxon>Legionellaceae</taxon>
        <taxon>Legionella</taxon>
    </lineage>
</organism>
<dbReference type="RefSeq" id="WP_058516921.1">
    <property type="nucleotide sequence ID" value="NZ_CAAAIE010000002.1"/>
</dbReference>
<dbReference type="STRING" id="45071.Lpar_1031"/>
<dbReference type="EMBL" id="LSOG01000108">
    <property type="protein sequence ID" value="OEH45131.1"/>
    <property type="molecule type" value="Genomic_DNA"/>
</dbReference>
<dbReference type="AlphaFoldDB" id="A0A1E5JKP8"/>
<dbReference type="Proteomes" id="UP000095229">
    <property type="component" value="Unassembled WGS sequence"/>
</dbReference>
<reference evidence="1 2" key="1">
    <citation type="submission" date="2016-02" db="EMBL/GenBank/DDBJ databases">
        <title>Secondary metabolites in Legionella.</title>
        <authorList>
            <person name="Tobias N.J."/>
            <person name="Bode H.B."/>
        </authorList>
    </citation>
    <scope>NUCLEOTIDE SEQUENCE [LARGE SCALE GENOMIC DNA]</scope>
    <source>
        <strain evidence="1 2">DSM 19216</strain>
    </source>
</reference>
<keyword evidence="2" id="KW-1185">Reference proteome</keyword>
<comment type="caution">
    <text evidence="1">The sequence shown here is derived from an EMBL/GenBank/DDBJ whole genome shotgun (WGS) entry which is preliminary data.</text>
</comment>
<sequence>MSVYDRSEFFKTYFAKASEKSILIDLMSTRFSPPSQEINILDLGCHDGTLIKKIINAYASRMPAKVTITGVEPSINALLEYSKNQFPIPVQTNTFVGTAERYFLENSGNEYFNWVIASQCLYWSLDLPYIVRKIADAGESSLIVLRGHRGIYEIQSHFKHYIGNPHEHFYTADDIESVLLNLNIPFEKEVKTTSIMLPHQGSIEMKWLIAFFLQWDKKEINSDIWQEVESWIVAKTSEKMTHDVCFFWLGKAIRNRSNYV</sequence>
<dbReference type="OrthoDB" id="5650661at2"/>
<dbReference type="Gene3D" id="3.40.50.150">
    <property type="entry name" value="Vaccinia Virus protein VP39"/>
    <property type="match status" value="1"/>
</dbReference>
<dbReference type="InterPro" id="IPR029063">
    <property type="entry name" value="SAM-dependent_MTases_sf"/>
</dbReference>
<evidence type="ECO:0000313" key="2">
    <source>
        <dbReference type="Proteomes" id="UP000095229"/>
    </source>
</evidence>
<dbReference type="PATRIC" id="fig|45071.6.peg.1106"/>
<evidence type="ECO:0008006" key="3">
    <source>
        <dbReference type="Google" id="ProtNLM"/>
    </source>
</evidence>
<dbReference type="SUPFAM" id="SSF53335">
    <property type="entry name" value="S-adenosyl-L-methionine-dependent methyltransferases"/>
    <property type="match status" value="1"/>
</dbReference>
<evidence type="ECO:0000313" key="1">
    <source>
        <dbReference type="EMBL" id="OEH45131.1"/>
    </source>
</evidence>
<name>A0A1E5JKP8_9GAMM</name>
<proteinExistence type="predicted"/>